<proteinExistence type="predicted"/>
<dbReference type="Pfam" id="PF19597">
    <property type="entry name" value="TrbL_4"/>
    <property type="match status" value="1"/>
</dbReference>
<sequence>MPNFKDIFLEGLEGVLSSLINQALGAYDKFLCNIVQVALHADRYMKSSIGMNFDKFYAVIYSYAICLIVLKYLKKGFSTYILWTDGDPDLDPVTMCIGFIKALIIAISYSTIYNTCADITNDMINESLSSLNTANISLDTANVIKLAVAGLLNRGLLWVMIALVYMILFIVLWIQFIKRGMELFILKAGIPLACVGLIDTDQGVFKVFSKKIIQELLTVLVQIVMLKLSLVLMINSHYMFGIAVIHFAIKTPQFLSEFIMMSSGGSALTKVSQTSMLIRNISK</sequence>
<organism evidence="2 3">
    <name type="scientific">[Clostridium] polysaccharolyticum</name>
    <dbReference type="NCBI Taxonomy" id="29364"/>
    <lineage>
        <taxon>Bacteria</taxon>
        <taxon>Bacillati</taxon>
        <taxon>Bacillota</taxon>
        <taxon>Clostridia</taxon>
        <taxon>Lachnospirales</taxon>
        <taxon>Lachnospiraceae</taxon>
    </lineage>
</organism>
<feature type="transmembrane region" description="Helical" evidence="1">
    <location>
        <begin position="93"/>
        <end position="113"/>
    </location>
</feature>
<feature type="transmembrane region" description="Helical" evidence="1">
    <location>
        <begin position="56"/>
        <end position="73"/>
    </location>
</feature>
<keyword evidence="1" id="KW-0472">Membrane</keyword>
<keyword evidence="1" id="KW-0812">Transmembrane</keyword>
<dbReference type="STRING" id="29364.SAMN04487772_101212"/>
<keyword evidence="3" id="KW-1185">Reference proteome</keyword>
<dbReference type="Proteomes" id="UP000199800">
    <property type="component" value="Unassembled WGS sequence"/>
</dbReference>
<evidence type="ECO:0000313" key="3">
    <source>
        <dbReference type="Proteomes" id="UP000199800"/>
    </source>
</evidence>
<gene>
    <name evidence="2" type="ORF">SAMN04487772_101212</name>
</gene>
<name>A0A1H9Y8M8_9FIRM</name>
<dbReference type="AlphaFoldDB" id="A0A1H9Y8M8"/>
<dbReference type="OrthoDB" id="1777254at2"/>
<reference evidence="2 3" key="1">
    <citation type="submission" date="2016-10" db="EMBL/GenBank/DDBJ databases">
        <authorList>
            <person name="de Groot N.N."/>
        </authorList>
    </citation>
    <scope>NUCLEOTIDE SEQUENCE [LARGE SCALE GENOMIC DNA]</scope>
    <source>
        <strain evidence="2 3">DSM 1801</strain>
    </source>
</reference>
<evidence type="ECO:0000313" key="2">
    <source>
        <dbReference type="EMBL" id="SES65142.1"/>
    </source>
</evidence>
<feature type="transmembrane region" description="Helical" evidence="1">
    <location>
        <begin position="155"/>
        <end position="177"/>
    </location>
</feature>
<feature type="transmembrane region" description="Helical" evidence="1">
    <location>
        <begin position="216"/>
        <end position="234"/>
    </location>
</feature>
<dbReference type="EMBL" id="FOHN01000001">
    <property type="protein sequence ID" value="SES65142.1"/>
    <property type="molecule type" value="Genomic_DNA"/>
</dbReference>
<keyword evidence="1" id="KW-1133">Transmembrane helix</keyword>
<protein>
    <submittedName>
        <fullName evidence="2">Uncharacterized protein</fullName>
    </submittedName>
</protein>
<evidence type="ECO:0000256" key="1">
    <source>
        <dbReference type="SAM" id="Phobius"/>
    </source>
</evidence>
<dbReference type="RefSeq" id="WP_092475168.1">
    <property type="nucleotide sequence ID" value="NZ_FOHN01000001.1"/>
</dbReference>
<dbReference type="InterPro" id="IPR046084">
    <property type="entry name" value="TrbL_4"/>
</dbReference>
<accession>A0A1H9Y8M8</accession>